<accession>A0AAV7NR64</accession>
<protein>
    <submittedName>
        <fullName evidence="1">Uncharacterized protein</fullName>
    </submittedName>
</protein>
<dbReference type="AlphaFoldDB" id="A0AAV7NR64"/>
<sequence length="159" mass="17771">MVCQSLDFWDQETILQVSRAQDPWARRVRLPSNGVIIADEEGDKREQARRHIDLEQKNLDLEAGYNALPSDAKKLGIVIKTGISFIGHGGGYPGLKGLLEKYLKKMAQRIAGPLHELYLSAYETGKLLRDLHTATIVLIPKVGEPQEHSDETHTGKSLF</sequence>
<name>A0AAV7NR64_PLEWA</name>
<dbReference type="Proteomes" id="UP001066276">
    <property type="component" value="Chromosome 8"/>
</dbReference>
<proteinExistence type="predicted"/>
<evidence type="ECO:0000313" key="2">
    <source>
        <dbReference type="Proteomes" id="UP001066276"/>
    </source>
</evidence>
<evidence type="ECO:0000313" key="1">
    <source>
        <dbReference type="EMBL" id="KAJ1116868.1"/>
    </source>
</evidence>
<reference evidence="1" key="1">
    <citation type="journal article" date="2022" name="bioRxiv">
        <title>Sequencing and chromosome-scale assembly of the giantPleurodeles waltlgenome.</title>
        <authorList>
            <person name="Brown T."/>
            <person name="Elewa A."/>
            <person name="Iarovenko S."/>
            <person name="Subramanian E."/>
            <person name="Araus A.J."/>
            <person name="Petzold A."/>
            <person name="Susuki M."/>
            <person name="Suzuki K.-i.T."/>
            <person name="Hayashi T."/>
            <person name="Toyoda A."/>
            <person name="Oliveira C."/>
            <person name="Osipova E."/>
            <person name="Leigh N.D."/>
            <person name="Simon A."/>
            <person name="Yun M.H."/>
        </authorList>
    </citation>
    <scope>NUCLEOTIDE SEQUENCE</scope>
    <source>
        <strain evidence="1">20211129_DDA</strain>
        <tissue evidence="1">Liver</tissue>
    </source>
</reference>
<gene>
    <name evidence="1" type="ORF">NDU88_005073</name>
</gene>
<organism evidence="1 2">
    <name type="scientific">Pleurodeles waltl</name>
    <name type="common">Iberian ribbed newt</name>
    <dbReference type="NCBI Taxonomy" id="8319"/>
    <lineage>
        <taxon>Eukaryota</taxon>
        <taxon>Metazoa</taxon>
        <taxon>Chordata</taxon>
        <taxon>Craniata</taxon>
        <taxon>Vertebrata</taxon>
        <taxon>Euteleostomi</taxon>
        <taxon>Amphibia</taxon>
        <taxon>Batrachia</taxon>
        <taxon>Caudata</taxon>
        <taxon>Salamandroidea</taxon>
        <taxon>Salamandridae</taxon>
        <taxon>Pleurodelinae</taxon>
        <taxon>Pleurodeles</taxon>
    </lineage>
</organism>
<keyword evidence="2" id="KW-1185">Reference proteome</keyword>
<comment type="caution">
    <text evidence="1">The sequence shown here is derived from an EMBL/GenBank/DDBJ whole genome shotgun (WGS) entry which is preliminary data.</text>
</comment>
<dbReference type="EMBL" id="JANPWB010000012">
    <property type="protein sequence ID" value="KAJ1116868.1"/>
    <property type="molecule type" value="Genomic_DNA"/>
</dbReference>